<feature type="compositionally biased region" description="Polar residues" evidence="1">
    <location>
        <begin position="1571"/>
        <end position="1589"/>
    </location>
</feature>
<dbReference type="GO" id="GO:0000724">
    <property type="term" value="P:double-strand break repair via homologous recombination"/>
    <property type="evidence" value="ECO:0007669"/>
    <property type="project" value="InterPro"/>
</dbReference>
<dbReference type="GO" id="GO:0005634">
    <property type="term" value="C:nucleus"/>
    <property type="evidence" value="ECO:0007669"/>
    <property type="project" value="TreeGrafter"/>
</dbReference>
<gene>
    <name evidence="4" type="ORF">CDAUBV1_LOCUS9726</name>
</gene>
<dbReference type="SUPFAM" id="SSF81872">
    <property type="entry name" value="BRCA2 helical domain"/>
    <property type="match status" value="1"/>
</dbReference>
<feature type="domain" description="BRCA2 OB1" evidence="2">
    <location>
        <begin position="799"/>
        <end position="931"/>
    </location>
</feature>
<comment type="caution">
    <text evidence="4">The sequence shown here is derived from an EMBL/GenBank/DDBJ whole genome shotgun (WGS) entry which is preliminary data.</text>
</comment>
<feature type="compositionally biased region" description="Basic and acidic residues" evidence="1">
    <location>
        <begin position="1268"/>
        <end position="1279"/>
    </location>
</feature>
<feature type="region of interest" description="Disordered" evidence="1">
    <location>
        <begin position="44"/>
        <end position="71"/>
    </location>
</feature>
<dbReference type="InterPro" id="IPR015252">
    <property type="entry name" value="BRCA2_hlx"/>
</dbReference>
<proteinExistence type="predicted"/>
<dbReference type="EMBL" id="CAXLJL010000267">
    <property type="protein sequence ID" value="CAL5135594.1"/>
    <property type="molecule type" value="Genomic_DNA"/>
</dbReference>
<feature type="compositionally biased region" description="Basic residues" evidence="1">
    <location>
        <begin position="1622"/>
        <end position="1632"/>
    </location>
</feature>
<feature type="region of interest" description="Disordered" evidence="1">
    <location>
        <begin position="1268"/>
        <end position="1295"/>
    </location>
</feature>
<feature type="compositionally biased region" description="Basic and acidic residues" evidence="1">
    <location>
        <begin position="147"/>
        <end position="167"/>
    </location>
</feature>
<evidence type="ECO:0008006" key="6">
    <source>
        <dbReference type="Google" id="ProtNLM"/>
    </source>
</evidence>
<dbReference type="InterPro" id="IPR012340">
    <property type="entry name" value="NA-bd_OB-fold"/>
</dbReference>
<reference evidence="4" key="1">
    <citation type="submission" date="2024-06" db="EMBL/GenBank/DDBJ databases">
        <authorList>
            <person name="Liu X."/>
            <person name="Lenzi L."/>
            <person name="Haldenby T S."/>
            <person name="Uol C."/>
        </authorList>
    </citation>
    <scope>NUCLEOTIDE SEQUENCE</scope>
</reference>
<feature type="domain" description="Breast cancer type 2 susceptibility protein helical" evidence="3">
    <location>
        <begin position="704"/>
        <end position="794"/>
    </location>
</feature>
<accession>A0AAV2TEP4</accession>
<evidence type="ECO:0000313" key="5">
    <source>
        <dbReference type="Proteomes" id="UP001497525"/>
    </source>
</evidence>
<dbReference type="InterPro" id="IPR015525">
    <property type="entry name" value="BRCA2"/>
</dbReference>
<organism evidence="4 5">
    <name type="scientific">Calicophoron daubneyi</name>
    <name type="common">Rumen fluke</name>
    <name type="synonym">Paramphistomum daubneyi</name>
    <dbReference type="NCBI Taxonomy" id="300641"/>
    <lineage>
        <taxon>Eukaryota</taxon>
        <taxon>Metazoa</taxon>
        <taxon>Spiralia</taxon>
        <taxon>Lophotrochozoa</taxon>
        <taxon>Platyhelminthes</taxon>
        <taxon>Trematoda</taxon>
        <taxon>Digenea</taxon>
        <taxon>Plagiorchiida</taxon>
        <taxon>Pronocephalata</taxon>
        <taxon>Paramphistomoidea</taxon>
        <taxon>Paramphistomidae</taxon>
        <taxon>Calicophoron</taxon>
    </lineage>
</organism>
<feature type="compositionally biased region" description="Basic residues" evidence="1">
    <location>
        <begin position="1732"/>
        <end position="1741"/>
    </location>
</feature>
<dbReference type="PANTHER" id="PTHR11289:SF0">
    <property type="entry name" value="BREAST CANCER TYPE 2 SUSCEPTIBILITY PROTEIN"/>
    <property type="match status" value="1"/>
</dbReference>
<protein>
    <recommendedName>
        <fullName evidence="6">Breast cancer type 2 susceptibility protein</fullName>
    </recommendedName>
</protein>
<dbReference type="Pfam" id="PF09169">
    <property type="entry name" value="BRCA-2_helical"/>
    <property type="match status" value="1"/>
</dbReference>
<dbReference type="Pfam" id="PF09103">
    <property type="entry name" value="BRCA-2_OB1"/>
    <property type="match status" value="1"/>
</dbReference>
<feature type="region of interest" description="Disordered" evidence="1">
    <location>
        <begin position="142"/>
        <end position="183"/>
    </location>
</feature>
<evidence type="ECO:0000259" key="3">
    <source>
        <dbReference type="Pfam" id="PF09169"/>
    </source>
</evidence>
<feature type="compositionally biased region" description="Polar residues" evidence="1">
    <location>
        <begin position="1505"/>
        <end position="1529"/>
    </location>
</feature>
<dbReference type="PANTHER" id="PTHR11289">
    <property type="entry name" value="BREAST CANCER TYPE 2 SUSCEPTIBILITY PROTEIN BRCA2"/>
    <property type="match status" value="1"/>
</dbReference>
<dbReference type="Gene3D" id="2.40.50.140">
    <property type="entry name" value="Nucleic acid-binding proteins"/>
    <property type="match status" value="3"/>
</dbReference>
<evidence type="ECO:0000313" key="4">
    <source>
        <dbReference type="EMBL" id="CAL5135594.1"/>
    </source>
</evidence>
<feature type="compositionally biased region" description="Basic and acidic residues" evidence="1">
    <location>
        <begin position="1593"/>
        <end position="1603"/>
    </location>
</feature>
<feature type="compositionally biased region" description="Low complexity" evidence="1">
    <location>
        <begin position="1672"/>
        <end position="1700"/>
    </location>
</feature>
<dbReference type="InterPro" id="IPR036315">
    <property type="entry name" value="BRCA2_hlx_sf"/>
</dbReference>
<dbReference type="SUPFAM" id="SSF50249">
    <property type="entry name" value="Nucleic acid-binding proteins"/>
    <property type="match status" value="2"/>
</dbReference>
<sequence>MAYIRQVIEDFVEKTLQSVHPISIDSLLAISNRECCLIEPLFAPSSSTSSDCAPRKPDNEEPLMQTSSSVQSPQILTNVKPSYVGFLYPSREEILSELPNQFVVNTGFPGNNQGSPKTQVGNLTQEFDDSFPTANLTQLMAVPHSGPDLKVDRNESEQLGRGDHRDTPMSSPDASKPVDASRSPPVCAKLHPCFMTAGGKELGPPSLEALERARSLLEGSEFLPEKPISTHDGPYALPTDCALADISGPQDTAESHVSKTPLNSPLGQMTGYTLSVNSRPPVHKNDELLTGFRTAKGGNIFIMDASSKERARILVDTSDSALRTEDCQLVSGQSPIVSSAQANQTPLASSSSVSADNHQIGSTLINTAISLPHGTFPSHNNTPGGPAQSPIKEMILTTDDSQKIQSERPCSMGFVTASGHQIKPLSLAALERAKKLCELDSNRDDGEHNVAPVDSFDQNNRQLDTMTDAFLKDDKLVQEDVFSKENKSATSEMPIISDEGCLTSSNNHPAFHSNSAFANDIDSFTGLLDDTEFPNSVQNPLEHPRLELTDPMLEAERQAARSIQQEFIAQRYSTAQAPPSRCKISSSGQNAQTGGKIGPLYCPGPLWCIRLAQRKALQSDRTSAACLKPIQDLIGNHHLGSLSLQRKVGEQKQFRLPPNTYFPPETSSWCLRTAAHIRWICDLQPTKEAGLAHEIPVVYETKEGFRFIPDDRGSVGKEELISCFLASRSISAQLVSRCWASHHYDQIVWKLGSTAIQLCDFETEDWDSSVLPDEYFSPRHVLLRLQYRYDRELEAVERSALRRIVEHDDTAARRLILCVSEIEVSKDKSIHARLSDGWYQIDWQLDAELTRLIRSGRIRVGSKLVTAGAELVEVGSPPVRDPPITSKSNSIEKDERYWHLVGWDGAAVGVALRLHGNSTRPAPWNALLGFAYAQPGSGCGLYPVPLCSLAPDGGICTCIRVVIQRRYSLQYMEAIETPDGSNTTSDGASRPSAPRRYVFRSERAEQAEVLAYDAQRRAALDRALHNLIPAVRSCRQKQLDAEQLAALGNDGEALFNAVMNAADPAEAEAMLTEIQREAIRQYKETQVRNATAELVPARKVTPLLRVRVAGLHPKDIAMGYVVPLTFWNPTDEMLSVIKEGQPVEIYRLQASTTRSLDPFAPPCPSPKSFPNAAKNIPHGCLLSLSGGRHAVIHPLVSSAKRTSSTPHSDIVDDNMIAQVYEPRHALSVADVHRLSSSQKFHTPNKNSAVSEIDLHCVVVTVLSSKLESTLRTHSDKREPDPDEISSRPMTPRTFPTQITNVDSVYVADLDGESHDQLAVIKVWDGLKSQHLTNLIQKGRTVNFTDLQLRRRSDSTNLPIRAPECASSSVSVVSLSYTVASNVSPDNIGQQKQRNQPFGCRTPSNTGPKNLQLLDQLEKLAKIHWSCVSTPSRMRSLRPFSDTSYNPAGLTLSALLQNAGETDTTSMSGPRIDPLTMSTSRFQSLKQCLTNQSPCKTPLIRVAKQQPATSVSTTTPLTKVSSGSRSSTPAALTERALPRTLPTRSAPRAGLSRLNKRSSAAVRCLTEPKQISGEQNPASAPNQQPVSKSTAMEIKPDKSDDPKKPPLFLLSDEVLSATPEPRVKRRRTLRRNSPKMSGKTGKEMEHTENDKAFQSFDLSFSEDRLTEPKAMDSIPSSPIGSRSPLHELNSPMLLSPSLSSNHDSADDLDVSIADIVKTRQRRSRPFQASSTPRRIKTKNFPR</sequence>
<dbReference type="InterPro" id="IPR015187">
    <property type="entry name" value="BRCA2_OB_1"/>
</dbReference>
<evidence type="ECO:0000256" key="1">
    <source>
        <dbReference type="SAM" id="MobiDB-lite"/>
    </source>
</evidence>
<dbReference type="SUPFAM" id="SSF81878">
    <property type="entry name" value="BRCA2 tower domain"/>
    <property type="match status" value="1"/>
</dbReference>
<feature type="region of interest" description="Disordered" evidence="1">
    <location>
        <begin position="1500"/>
        <end position="1647"/>
    </location>
</feature>
<dbReference type="Proteomes" id="UP001497525">
    <property type="component" value="Unassembled WGS sequence"/>
</dbReference>
<name>A0AAV2TEP4_CALDB</name>
<feature type="region of interest" description="Disordered" evidence="1">
    <location>
        <begin position="1385"/>
        <end position="1408"/>
    </location>
</feature>
<feature type="region of interest" description="Disordered" evidence="1">
    <location>
        <begin position="1667"/>
        <end position="1741"/>
    </location>
</feature>
<dbReference type="GO" id="GO:0006355">
    <property type="term" value="P:regulation of DNA-templated transcription"/>
    <property type="evidence" value="ECO:0007669"/>
    <property type="project" value="TreeGrafter"/>
</dbReference>
<evidence type="ECO:0000259" key="2">
    <source>
        <dbReference type="Pfam" id="PF09103"/>
    </source>
</evidence>